<organism evidence="2">
    <name type="scientific">Pyramimonas obovata</name>
    <dbReference type="NCBI Taxonomy" id="1411642"/>
    <lineage>
        <taxon>Eukaryota</taxon>
        <taxon>Viridiplantae</taxon>
        <taxon>Chlorophyta</taxon>
        <taxon>Pyramimonadophyceae</taxon>
        <taxon>Pyramimonadales</taxon>
        <taxon>Pyramimonadaceae</taxon>
        <taxon>Pyramimonas</taxon>
        <taxon>Pyramimonas incertae sedis</taxon>
    </lineage>
</organism>
<dbReference type="GO" id="GO:0003677">
    <property type="term" value="F:DNA binding"/>
    <property type="evidence" value="ECO:0007669"/>
    <property type="project" value="UniProtKB-KW"/>
</dbReference>
<dbReference type="GO" id="GO:0005694">
    <property type="term" value="C:chromosome"/>
    <property type="evidence" value="ECO:0007669"/>
    <property type="project" value="UniProtKB-ARBA"/>
</dbReference>
<dbReference type="GO" id="GO:0070876">
    <property type="term" value="C:SOSS complex"/>
    <property type="evidence" value="ECO:0007669"/>
    <property type="project" value="TreeGrafter"/>
</dbReference>
<dbReference type="AlphaFoldDB" id="A0A7S0MVH8"/>
<dbReference type="SUPFAM" id="SSF50249">
    <property type="entry name" value="Nucleic acid-binding proteins"/>
    <property type="match status" value="1"/>
</dbReference>
<dbReference type="FunFam" id="2.40.50.140:FF:000072">
    <property type="entry name" value="SOSS complex subunit B2"/>
    <property type="match status" value="1"/>
</dbReference>
<protein>
    <recommendedName>
        <fullName evidence="3">SOSS complex subunit B homolog</fullName>
    </recommendedName>
</protein>
<dbReference type="PANTHER" id="PTHR13356:SF0">
    <property type="entry name" value="SOSS COMPLEX SUBUNIT B HOMOLOG"/>
    <property type="match status" value="1"/>
</dbReference>
<gene>
    <name evidence="2" type="ORF">POBO1169_LOCUS2396</name>
</gene>
<dbReference type="GO" id="GO:0000724">
    <property type="term" value="P:double-strand break repair via homologous recombination"/>
    <property type="evidence" value="ECO:0007669"/>
    <property type="project" value="TreeGrafter"/>
</dbReference>
<accession>A0A7S0MVH8</accession>
<dbReference type="EMBL" id="HBFA01004706">
    <property type="protein sequence ID" value="CAD8652250.1"/>
    <property type="molecule type" value="Transcribed_RNA"/>
</dbReference>
<reference evidence="2" key="1">
    <citation type="submission" date="2021-01" db="EMBL/GenBank/DDBJ databases">
        <authorList>
            <person name="Corre E."/>
            <person name="Pelletier E."/>
            <person name="Niang G."/>
            <person name="Scheremetjew M."/>
            <person name="Finn R."/>
            <person name="Kale V."/>
            <person name="Holt S."/>
            <person name="Cochrane G."/>
            <person name="Meng A."/>
            <person name="Brown T."/>
            <person name="Cohen L."/>
        </authorList>
    </citation>
    <scope>NUCLEOTIDE SEQUENCE</scope>
    <source>
        <strain evidence="2">CCMP722</strain>
    </source>
</reference>
<evidence type="ECO:0000256" key="1">
    <source>
        <dbReference type="ARBA" id="ARBA00023125"/>
    </source>
</evidence>
<name>A0A7S0MVH8_9CHLO</name>
<dbReference type="InterPro" id="IPR012340">
    <property type="entry name" value="NA-bd_OB-fold"/>
</dbReference>
<evidence type="ECO:0000313" key="2">
    <source>
        <dbReference type="EMBL" id="CAD8652250.1"/>
    </source>
</evidence>
<sequence>MERSHNGGHHNNHNNAFTRIIDLRPSIERINTVFIILEKGKPDKVPDHAATPICYALVADQTASVNLQLWGDEVAAFDPGDIVKLTGGYFTFHKSAMFLKAGRRGKIERVGEFCMLFSEAPNLSRVQWLPDPKTNQLAPVIEPHHPQ</sequence>
<dbReference type="GO" id="GO:0010212">
    <property type="term" value="P:response to ionizing radiation"/>
    <property type="evidence" value="ECO:0007669"/>
    <property type="project" value="TreeGrafter"/>
</dbReference>
<proteinExistence type="predicted"/>
<keyword evidence="1" id="KW-0238">DNA-binding</keyword>
<dbReference type="Gene3D" id="2.40.50.140">
    <property type="entry name" value="Nucleic acid-binding proteins"/>
    <property type="match status" value="1"/>
</dbReference>
<dbReference type="GO" id="GO:0044818">
    <property type="term" value="P:mitotic G2/M transition checkpoint"/>
    <property type="evidence" value="ECO:0007669"/>
    <property type="project" value="TreeGrafter"/>
</dbReference>
<evidence type="ECO:0008006" key="3">
    <source>
        <dbReference type="Google" id="ProtNLM"/>
    </source>
</evidence>
<dbReference type="PANTHER" id="PTHR13356">
    <property type="entry name" value="OB FOLD NUCLEIC ACID BINDING PROTEIN-RELATED"/>
    <property type="match status" value="1"/>
</dbReference>
<dbReference type="InterPro" id="IPR051231">
    <property type="entry name" value="SOSS-B"/>
</dbReference>